<dbReference type="InterPro" id="IPR036518">
    <property type="entry name" value="CobE/GbiG_C_sf"/>
</dbReference>
<keyword evidence="3" id="KW-1185">Reference proteome</keyword>
<dbReference type="Gene3D" id="3.30.420.180">
    <property type="entry name" value="CobE/GbiG C-terminal domain"/>
    <property type="match status" value="1"/>
</dbReference>
<dbReference type="Proteomes" id="UP000325291">
    <property type="component" value="Unassembled WGS sequence"/>
</dbReference>
<name>A0A5A9Z4S5_9RHOB</name>
<dbReference type="AlphaFoldDB" id="A0A5A9Z4S5"/>
<proteinExistence type="predicted"/>
<sequence>MIVAGFGFSTRGTTESLRNALQRACAAARIPAPQALTTVEDKAAMLAPLAQELGLPLHPISQEMLASQATPTQSSRVAAERGTGSVAEATALAVAGPGSRLLTPRIHAQDRLASCALAEGTPR</sequence>
<dbReference type="Pfam" id="PF01890">
    <property type="entry name" value="CbiG_C"/>
    <property type="match status" value="1"/>
</dbReference>
<accession>A0A5A9Z4S5</accession>
<protein>
    <submittedName>
        <fullName evidence="2">Cobalamin biosynthesis protein</fullName>
    </submittedName>
</protein>
<evidence type="ECO:0000313" key="3">
    <source>
        <dbReference type="Proteomes" id="UP000325291"/>
    </source>
</evidence>
<dbReference type="GO" id="GO:0009236">
    <property type="term" value="P:cobalamin biosynthetic process"/>
    <property type="evidence" value="ECO:0007669"/>
    <property type="project" value="InterPro"/>
</dbReference>
<dbReference type="InterPro" id="IPR002750">
    <property type="entry name" value="CobE/GbiG_C"/>
</dbReference>
<gene>
    <name evidence="2" type="ORF">FLO80_16410</name>
</gene>
<reference evidence="2 3" key="1">
    <citation type="submission" date="2019-07" db="EMBL/GenBank/DDBJ databases">
        <title>Aquicoccus porphyridii gen. nov., sp. nov., isolated from a small marine red alga, Porphyridium marinum.</title>
        <authorList>
            <person name="Liu L."/>
        </authorList>
    </citation>
    <scope>NUCLEOTIDE SEQUENCE [LARGE SCALE GENOMIC DNA]</scope>
    <source>
        <strain evidence="2 3">L1 8-17</strain>
    </source>
</reference>
<comment type="caution">
    <text evidence="2">The sequence shown here is derived from an EMBL/GenBank/DDBJ whole genome shotgun (WGS) entry which is preliminary data.</text>
</comment>
<organism evidence="2 3">
    <name type="scientific">Aquicoccus porphyridii</name>
    <dbReference type="NCBI Taxonomy" id="1852029"/>
    <lineage>
        <taxon>Bacteria</taxon>
        <taxon>Pseudomonadati</taxon>
        <taxon>Pseudomonadota</taxon>
        <taxon>Alphaproteobacteria</taxon>
        <taxon>Rhodobacterales</taxon>
        <taxon>Paracoccaceae</taxon>
        <taxon>Aquicoccus</taxon>
    </lineage>
</organism>
<feature type="domain" description="CobE/GbiG C-terminal" evidence="1">
    <location>
        <begin position="2"/>
        <end position="118"/>
    </location>
</feature>
<dbReference type="SUPFAM" id="SSF159664">
    <property type="entry name" value="CobE/GbiG C-terminal domain-like"/>
    <property type="match status" value="1"/>
</dbReference>
<evidence type="ECO:0000313" key="2">
    <source>
        <dbReference type="EMBL" id="KAA0912193.1"/>
    </source>
</evidence>
<dbReference type="EMBL" id="VINQ01000015">
    <property type="protein sequence ID" value="KAA0912193.1"/>
    <property type="molecule type" value="Genomic_DNA"/>
</dbReference>
<evidence type="ECO:0000259" key="1">
    <source>
        <dbReference type="Pfam" id="PF01890"/>
    </source>
</evidence>
<dbReference type="RefSeq" id="WP_111367769.1">
    <property type="nucleotide sequence ID" value="NZ_VINQ01000015.1"/>
</dbReference>